<comment type="pathway">
    <text evidence="1">Protein modification; protein ubiquitination.</text>
</comment>
<dbReference type="PROSITE" id="PS51649">
    <property type="entry name" value="NPH3"/>
    <property type="match status" value="1"/>
</dbReference>
<dbReference type="FunCoup" id="A0A200QLD3">
    <property type="interactions" value="166"/>
</dbReference>
<keyword evidence="7" id="KW-1185">Reference proteome</keyword>
<feature type="coiled-coil region" evidence="4">
    <location>
        <begin position="481"/>
        <end position="515"/>
    </location>
</feature>
<name>A0A200QLD3_MACCD</name>
<dbReference type="InParanoid" id="A0A200QLD3"/>
<comment type="similarity">
    <text evidence="3">Belongs to the NPH3 family.</text>
</comment>
<dbReference type="Proteomes" id="UP000195402">
    <property type="component" value="Unassembled WGS sequence"/>
</dbReference>
<proteinExistence type="inferred from homology"/>
<evidence type="ECO:0000256" key="4">
    <source>
        <dbReference type="SAM" id="Coils"/>
    </source>
</evidence>
<dbReference type="InterPro" id="IPR043454">
    <property type="entry name" value="NPH3/RPT2-like"/>
</dbReference>
<feature type="domain" description="NPH3" evidence="5">
    <location>
        <begin position="197"/>
        <end position="454"/>
    </location>
</feature>
<dbReference type="STRING" id="56857.A0A200QLD3"/>
<accession>A0A200QLD3</accession>
<evidence type="ECO:0000256" key="1">
    <source>
        <dbReference type="ARBA" id="ARBA00004906"/>
    </source>
</evidence>
<evidence type="ECO:0000256" key="2">
    <source>
        <dbReference type="ARBA" id="ARBA00022786"/>
    </source>
</evidence>
<evidence type="ECO:0000256" key="3">
    <source>
        <dbReference type="PROSITE-ProRule" id="PRU00982"/>
    </source>
</evidence>
<dbReference type="InterPro" id="IPR011333">
    <property type="entry name" value="SKP1/BTB/POZ_sf"/>
</dbReference>
<dbReference type="Gene3D" id="3.30.710.10">
    <property type="entry name" value="Potassium Channel Kv1.1, Chain A"/>
    <property type="match status" value="1"/>
</dbReference>
<comment type="caution">
    <text evidence="6">The sequence shown here is derived from an EMBL/GenBank/DDBJ whole genome shotgun (WGS) entry which is preliminary data.</text>
</comment>
<evidence type="ECO:0000313" key="6">
    <source>
        <dbReference type="EMBL" id="OVA11232.1"/>
    </source>
</evidence>
<dbReference type="SUPFAM" id="SSF54695">
    <property type="entry name" value="POZ domain"/>
    <property type="match status" value="1"/>
</dbReference>
<dbReference type="OMA" id="YAKKWVL"/>
<evidence type="ECO:0000259" key="5">
    <source>
        <dbReference type="PROSITE" id="PS51649"/>
    </source>
</evidence>
<reference evidence="6 7" key="1">
    <citation type="journal article" date="2017" name="Mol. Plant">
        <title>The Genome of Medicinal Plant Macleaya cordata Provides New Insights into Benzylisoquinoline Alkaloids Metabolism.</title>
        <authorList>
            <person name="Liu X."/>
            <person name="Liu Y."/>
            <person name="Huang P."/>
            <person name="Ma Y."/>
            <person name="Qing Z."/>
            <person name="Tang Q."/>
            <person name="Cao H."/>
            <person name="Cheng P."/>
            <person name="Zheng Y."/>
            <person name="Yuan Z."/>
            <person name="Zhou Y."/>
            <person name="Liu J."/>
            <person name="Tang Z."/>
            <person name="Zhuo Y."/>
            <person name="Zhang Y."/>
            <person name="Yu L."/>
            <person name="Huang J."/>
            <person name="Yang P."/>
            <person name="Peng Q."/>
            <person name="Zhang J."/>
            <person name="Jiang W."/>
            <person name="Zhang Z."/>
            <person name="Lin K."/>
            <person name="Ro D.K."/>
            <person name="Chen X."/>
            <person name="Xiong X."/>
            <person name="Shang Y."/>
            <person name="Huang S."/>
            <person name="Zeng J."/>
        </authorList>
    </citation>
    <scope>NUCLEOTIDE SEQUENCE [LARGE SCALE GENOMIC DNA]</scope>
    <source>
        <strain evidence="7">cv. BLH2017</strain>
        <tissue evidence="6">Root</tissue>
    </source>
</reference>
<dbReference type="EMBL" id="MVGT01001721">
    <property type="protein sequence ID" value="OVA11232.1"/>
    <property type="molecule type" value="Genomic_DNA"/>
</dbReference>
<dbReference type="AlphaFoldDB" id="A0A200QLD3"/>
<dbReference type="InterPro" id="IPR027356">
    <property type="entry name" value="NPH3_dom"/>
</dbReference>
<evidence type="ECO:0000313" key="7">
    <source>
        <dbReference type="Proteomes" id="UP000195402"/>
    </source>
</evidence>
<keyword evidence="2" id="KW-0833">Ubl conjugation pathway</keyword>
<protein>
    <submittedName>
        <fullName evidence="6">NPH3 domain</fullName>
    </submittedName>
</protein>
<dbReference type="GO" id="GO:0016567">
    <property type="term" value="P:protein ubiquitination"/>
    <property type="evidence" value="ECO:0007669"/>
    <property type="project" value="UniProtKB-UniPathway"/>
</dbReference>
<keyword evidence="4" id="KW-0175">Coiled coil</keyword>
<dbReference type="PANTHER" id="PTHR32370">
    <property type="entry name" value="OS12G0117600 PROTEIN"/>
    <property type="match status" value="1"/>
</dbReference>
<dbReference type="Pfam" id="PF03000">
    <property type="entry name" value="NPH3"/>
    <property type="match status" value="1"/>
</dbReference>
<dbReference type="OrthoDB" id="1878376at2759"/>
<dbReference type="UniPathway" id="UPA00143"/>
<gene>
    <name evidence="6" type="ORF">BVC80_1589g8</name>
</gene>
<sequence>MQSLMEKDNEFSKSSSPSDIHLRVHGRPYCLDRKRLIARSGKLAILLKDHKKGELTYSFKDIPGDSTTFDLAIRFCYGFELHLTAINVVPLICLAYYLDMTEDHSPRNLLNKTLNFFHLKILPLWNESIKAFQTMEHLFQQSVHLGLVDSCLDSLLSKARLNPRHLGEPFKNPTHDDNSSGTDYRPNARKRLFSLDHWQSEDLTSLSLRLYDLALSKMIQNGVPSEYVAASLSRYAKKWAHVKITGEAVQDCKEVIETVEKLLPDEAGLLPCRLLFEMLQSAIAFQACSNCRHGFEMRIGKQLNEAKVEDLLIPSQGYAMEVQYDTDCVKRILKNFYANYTSSDPSGLIKVAELIEDFLAKVASDVHLTKDKFISLAAISVATSIETKRYTDGIYRAIDIYLDKHNYLTESEREEVCQGLDCYKMSPEACTHAAQNKRLPLRVVVQALFVGQLQLRDAITSRVDDSANGSQKEEVVDGGESEEVRIEMEKMDNRVMELENECDIMRRQIEKGEVKEKGSSRWKALKRKFGCTSSIHDYNNCQVKKKVHPRNGA</sequence>
<organism evidence="6 7">
    <name type="scientific">Macleaya cordata</name>
    <name type="common">Five-seeded plume-poppy</name>
    <name type="synonym">Bocconia cordata</name>
    <dbReference type="NCBI Taxonomy" id="56857"/>
    <lineage>
        <taxon>Eukaryota</taxon>
        <taxon>Viridiplantae</taxon>
        <taxon>Streptophyta</taxon>
        <taxon>Embryophyta</taxon>
        <taxon>Tracheophyta</taxon>
        <taxon>Spermatophyta</taxon>
        <taxon>Magnoliopsida</taxon>
        <taxon>Ranunculales</taxon>
        <taxon>Papaveraceae</taxon>
        <taxon>Papaveroideae</taxon>
        <taxon>Macleaya</taxon>
    </lineage>
</organism>